<dbReference type="InterPro" id="IPR015879">
    <property type="entry name" value="Ring_hydroxy_dOase_asu_C_dom"/>
</dbReference>
<evidence type="ECO:0000256" key="5">
    <source>
        <dbReference type="ARBA" id="ARBA00023002"/>
    </source>
</evidence>
<evidence type="ECO:0000256" key="1">
    <source>
        <dbReference type="ARBA" id="ARBA00001962"/>
    </source>
</evidence>
<keyword evidence="6" id="KW-0408">Iron</keyword>
<keyword evidence="7" id="KW-0411">Iron-sulfur</keyword>
<dbReference type="CDD" id="cd00680">
    <property type="entry name" value="RHO_alpha_C"/>
    <property type="match status" value="1"/>
</dbReference>
<dbReference type="PANTHER" id="PTHR43756:SF5">
    <property type="entry name" value="CHOLINE MONOOXYGENASE, CHLOROPLASTIC"/>
    <property type="match status" value="1"/>
</dbReference>
<dbReference type="EMBL" id="JBANDC010000009">
    <property type="protein sequence ID" value="MEM4988525.1"/>
    <property type="molecule type" value="Genomic_DNA"/>
</dbReference>
<keyword evidence="5" id="KW-0560">Oxidoreductase</keyword>
<gene>
    <name evidence="9" type="ORF">V8G57_14110</name>
</gene>
<dbReference type="RefSeq" id="WP_342829942.1">
    <property type="nucleotide sequence ID" value="NZ_JBANDC010000009.1"/>
</dbReference>
<evidence type="ECO:0000256" key="2">
    <source>
        <dbReference type="ARBA" id="ARBA00008751"/>
    </source>
</evidence>
<evidence type="ECO:0000256" key="4">
    <source>
        <dbReference type="ARBA" id="ARBA00022723"/>
    </source>
</evidence>
<protein>
    <submittedName>
        <fullName evidence="9">SRPBCC family protein</fullName>
    </submittedName>
</protein>
<keyword evidence="10" id="KW-1185">Reference proteome</keyword>
<reference evidence="9 10" key="1">
    <citation type="submission" date="2024-02" db="EMBL/GenBank/DDBJ databases">
        <title>Draft genome sequence of Collimonas sp. strain H4R21, an effective mineral-weathering bacterial strain isolated from the beech rhizosphere.</title>
        <authorList>
            <person name="Morin E."/>
            <person name="Uroz S."/>
            <person name="Leveau J.H.J."/>
            <person name="Kumar R."/>
            <person name="Rey M.W."/>
            <person name="Pham J."/>
        </authorList>
    </citation>
    <scope>NUCLEOTIDE SEQUENCE [LARGE SCALE GENOMIC DNA]</scope>
    <source>
        <strain evidence="9 10">H4R21</strain>
    </source>
</reference>
<feature type="domain" description="Rieske" evidence="8">
    <location>
        <begin position="28"/>
        <end position="137"/>
    </location>
</feature>
<dbReference type="SUPFAM" id="SSF55961">
    <property type="entry name" value="Bet v1-like"/>
    <property type="match status" value="1"/>
</dbReference>
<proteinExistence type="inferred from homology"/>
<evidence type="ECO:0000256" key="3">
    <source>
        <dbReference type="ARBA" id="ARBA00022714"/>
    </source>
</evidence>
<accession>A0ABU9PWX3</accession>
<dbReference type="PROSITE" id="PS51296">
    <property type="entry name" value="RIESKE"/>
    <property type="match status" value="1"/>
</dbReference>
<dbReference type="PANTHER" id="PTHR43756">
    <property type="entry name" value="CHOLINE MONOOXYGENASE, CHLOROPLASTIC"/>
    <property type="match status" value="1"/>
</dbReference>
<dbReference type="Pfam" id="PF00355">
    <property type="entry name" value="Rieske"/>
    <property type="match status" value="1"/>
</dbReference>
<dbReference type="Pfam" id="PF00848">
    <property type="entry name" value="Ring_hydroxyl_A"/>
    <property type="match status" value="1"/>
</dbReference>
<dbReference type="InterPro" id="IPR036922">
    <property type="entry name" value="Rieske_2Fe-2S_sf"/>
</dbReference>
<dbReference type="PRINTS" id="PR00090">
    <property type="entry name" value="RNGDIOXGNASE"/>
</dbReference>
<dbReference type="Gene3D" id="3.90.380.10">
    <property type="entry name" value="Naphthalene 1,2-dioxygenase Alpha Subunit, Chain A, domain 1"/>
    <property type="match status" value="1"/>
</dbReference>
<comment type="similarity">
    <text evidence="2">Belongs to the bacterial ring-hydroxylating dioxygenase alpha subunit family.</text>
</comment>
<dbReference type="CDD" id="cd03469">
    <property type="entry name" value="Rieske_RO_Alpha_N"/>
    <property type="match status" value="1"/>
</dbReference>
<sequence length="382" mass="43797">MLSRMPPQAYIDQGWFERERELFFKPLWQFIGLKMMLSQHNAFITRTLCGLPIVVQNFNGELRAFENLCVHRQNPVQTLANGVRPLVCSYHGWGYGKDGAPDNIPFEAEAFRYPPEERACLHLQRFALETIGNLVFINLSSNPIPIGEQFGADFLTSLQECSDAFDGEVMLTTFKMQANWKLAYENLRDAHHPRYVHARSLYQKVKFEVNIDEAGLAAFKNLEESTANDRSTTMSRLRSFSNGGPDTPMKEVLPFSWHDNVERYGSKDWYYNWLAFPNLHIASGGGYSFIIEHHIPVSPDRTDMMVHYVTAKKKRRYAASPAVLHAHMMGAERVLREDIDVMQNIQKQLHPGAPSARLGDYEFANGSIERWYLDVMEGKIAL</sequence>
<organism evidence="9 10">
    <name type="scientific">Collimonas rhizosphaerae</name>
    <dbReference type="NCBI Taxonomy" id="3126357"/>
    <lineage>
        <taxon>Bacteria</taxon>
        <taxon>Pseudomonadati</taxon>
        <taxon>Pseudomonadota</taxon>
        <taxon>Betaproteobacteria</taxon>
        <taxon>Burkholderiales</taxon>
        <taxon>Oxalobacteraceae</taxon>
        <taxon>Collimonas</taxon>
    </lineage>
</organism>
<evidence type="ECO:0000313" key="9">
    <source>
        <dbReference type="EMBL" id="MEM4988525.1"/>
    </source>
</evidence>
<evidence type="ECO:0000313" key="10">
    <source>
        <dbReference type="Proteomes" id="UP001495910"/>
    </source>
</evidence>
<keyword evidence="3" id="KW-0001">2Fe-2S</keyword>
<keyword evidence="4" id="KW-0479">Metal-binding</keyword>
<evidence type="ECO:0000259" key="8">
    <source>
        <dbReference type="PROSITE" id="PS51296"/>
    </source>
</evidence>
<dbReference type="Proteomes" id="UP001495910">
    <property type="component" value="Unassembled WGS sequence"/>
</dbReference>
<dbReference type="InterPro" id="IPR001663">
    <property type="entry name" value="Rng_hydr_dOase-A"/>
</dbReference>
<name>A0ABU9PWX3_9BURK</name>
<comment type="cofactor">
    <cofactor evidence="1">
        <name>Fe cation</name>
        <dbReference type="ChEBI" id="CHEBI:24875"/>
    </cofactor>
</comment>
<dbReference type="InterPro" id="IPR017941">
    <property type="entry name" value="Rieske_2Fe-2S"/>
</dbReference>
<evidence type="ECO:0000256" key="6">
    <source>
        <dbReference type="ARBA" id="ARBA00023004"/>
    </source>
</evidence>
<evidence type="ECO:0000256" key="7">
    <source>
        <dbReference type="ARBA" id="ARBA00023014"/>
    </source>
</evidence>
<comment type="caution">
    <text evidence="9">The sequence shown here is derived from an EMBL/GenBank/DDBJ whole genome shotgun (WGS) entry which is preliminary data.</text>
</comment>
<dbReference type="SUPFAM" id="SSF50022">
    <property type="entry name" value="ISP domain"/>
    <property type="match status" value="1"/>
</dbReference>
<dbReference type="Gene3D" id="2.102.10.10">
    <property type="entry name" value="Rieske [2Fe-2S] iron-sulphur domain"/>
    <property type="match status" value="1"/>
</dbReference>